<evidence type="ECO:0000256" key="2">
    <source>
        <dbReference type="SAM" id="Phobius"/>
    </source>
</evidence>
<dbReference type="Proteomes" id="UP000245771">
    <property type="component" value="Unassembled WGS sequence"/>
</dbReference>
<protein>
    <recommendedName>
        <fullName evidence="5">EF-hand domain-containing protein</fullName>
    </recommendedName>
</protein>
<evidence type="ECO:0000256" key="1">
    <source>
        <dbReference type="ARBA" id="ARBA00006765"/>
    </source>
</evidence>
<dbReference type="EMBL" id="KZ819606">
    <property type="protein sequence ID" value="PWN32159.1"/>
    <property type="molecule type" value="Genomic_DNA"/>
</dbReference>
<evidence type="ECO:0000313" key="3">
    <source>
        <dbReference type="EMBL" id="PWN32159.1"/>
    </source>
</evidence>
<dbReference type="GeneID" id="37019715"/>
<proteinExistence type="inferred from homology"/>
<feature type="transmembrane region" description="Helical" evidence="2">
    <location>
        <begin position="301"/>
        <end position="320"/>
    </location>
</feature>
<keyword evidence="2" id="KW-1133">Transmembrane helix</keyword>
<sequence>MDRAVYSSLQGALHEVENHLSSSLDIHPFVFSHSPIPNFPYLFCCPLCFLLLIHFSRKTEMPRPLSLRSVSSLSGSIDETSILYNGIEDAYLSATTTNTSVASRSQRHLVSAVSGRDAIVLSDDWTQRRRQTSFHGRRIQSLPYVPDHSLRRNSMDLNILREKNEMNENIQRGKKILMGLFDPNGDGIVWPTNTFFALRRLGFGKLSGLFLSSICHLILAYPLRIVARQRDNSVVRWLPDPRMRIRLDDVQTFNARLSTGEARQIIDQCSSGVRFYSRLRHLHQLDTVDGLGIVLEMRRTAGFGALFTFPFIFIFLRLILPKHSGKTSVEDILNALNGAYFYLLATSLHESEELNTRKRQNRYPTSPKSA</sequence>
<keyword evidence="2" id="KW-0472">Membrane</keyword>
<organism evidence="3 4">
    <name type="scientific">Meira miltonrushii</name>
    <dbReference type="NCBI Taxonomy" id="1280837"/>
    <lineage>
        <taxon>Eukaryota</taxon>
        <taxon>Fungi</taxon>
        <taxon>Dikarya</taxon>
        <taxon>Basidiomycota</taxon>
        <taxon>Ustilaginomycotina</taxon>
        <taxon>Exobasidiomycetes</taxon>
        <taxon>Exobasidiales</taxon>
        <taxon>Brachybasidiaceae</taxon>
        <taxon>Meira</taxon>
    </lineage>
</organism>
<comment type="similarity">
    <text evidence="1">Belongs to the caleosin family.</text>
</comment>
<evidence type="ECO:0008006" key="5">
    <source>
        <dbReference type="Google" id="ProtNLM"/>
    </source>
</evidence>
<gene>
    <name evidence="3" type="ORF">FA14DRAFT_158092</name>
</gene>
<evidence type="ECO:0000313" key="4">
    <source>
        <dbReference type="Proteomes" id="UP000245771"/>
    </source>
</evidence>
<keyword evidence="2" id="KW-0812">Transmembrane</keyword>
<keyword evidence="4" id="KW-1185">Reference proteome</keyword>
<reference evidence="3 4" key="1">
    <citation type="journal article" date="2018" name="Mol. Biol. Evol.">
        <title>Broad Genomic Sampling Reveals a Smut Pathogenic Ancestry of the Fungal Clade Ustilaginomycotina.</title>
        <authorList>
            <person name="Kijpornyongpan T."/>
            <person name="Mondo S.J."/>
            <person name="Barry K."/>
            <person name="Sandor L."/>
            <person name="Lee J."/>
            <person name="Lipzen A."/>
            <person name="Pangilinan J."/>
            <person name="LaButti K."/>
            <person name="Hainaut M."/>
            <person name="Henrissat B."/>
            <person name="Grigoriev I.V."/>
            <person name="Spatafora J.W."/>
            <person name="Aime M.C."/>
        </authorList>
    </citation>
    <scope>NUCLEOTIDE SEQUENCE [LARGE SCALE GENOMIC DNA]</scope>
    <source>
        <strain evidence="3 4">MCA 3882</strain>
    </source>
</reference>
<dbReference type="InParanoid" id="A0A316V3M5"/>
<dbReference type="Pfam" id="PF05042">
    <property type="entry name" value="Caleosin"/>
    <property type="match status" value="1"/>
</dbReference>
<accession>A0A316V3M5</accession>
<name>A0A316V3M5_9BASI</name>
<dbReference type="InterPro" id="IPR007736">
    <property type="entry name" value="Caleosin-related"/>
</dbReference>
<dbReference type="RefSeq" id="XP_025352461.1">
    <property type="nucleotide sequence ID" value="XM_025497934.1"/>
</dbReference>
<dbReference type="AlphaFoldDB" id="A0A316V3M5"/>